<dbReference type="EMBL" id="AHYT01000010">
    <property type="protein sequence ID" value="EOT26437.1"/>
    <property type="molecule type" value="Genomic_DNA"/>
</dbReference>
<dbReference type="InterPro" id="IPR036291">
    <property type="entry name" value="NAD(P)-bd_dom_sf"/>
</dbReference>
<protein>
    <recommendedName>
        <fullName evidence="3">L-lactate dehydrogenase</fullName>
    </recommendedName>
</protein>
<dbReference type="AlphaFoldDB" id="S0N541"/>
<evidence type="ECO:0000313" key="2">
    <source>
        <dbReference type="Proteomes" id="UP000014136"/>
    </source>
</evidence>
<accession>S0N541</accession>
<name>S0N541_9ENTE</name>
<dbReference type="HOGENOM" id="CLU_2972435_0_0_9"/>
<dbReference type="SUPFAM" id="SSF51735">
    <property type="entry name" value="NAD(P)-binding Rossmann-fold domains"/>
    <property type="match status" value="1"/>
</dbReference>
<organism evidence="1 2">
    <name type="scientific">Enterococcus saccharolyticus subsp. saccharolyticus ATCC 43076</name>
    <dbReference type="NCBI Taxonomy" id="1139996"/>
    <lineage>
        <taxon>Bacteria</taxon>
        <taxon>Bacillati</taxon>
        <taxon>Bacillota</taxon>
        <taxon>Bacilli</taxon>
        <taxon>Lactobacillales</taxon>
        <taxon>Enterococcaceae</taxon>
        <taxon>Enterococcus</taxon>
    </lineage>
</organism>
<evidence type="ECO:0000313" key="1">
    <source>
        <dbReference type="EMBL" id="EOT26437.1"/>
    </source>
</evidence>
<dbReference type="Proteomes" id="UP000014136">
    <property type="component" value="Unassembled WGS sequence"/>
</dbReference>
<reference evidence="1 2" key="1">
    <citation type="submission" date="2013-03" db="EMBL/GenBank/DDBJ databases">
        <title>The Genome Sequence of Enterococcus saccharolyticus ATCC_43076 (Illumina only assembly).</title>
        <authorList>
            <consortium name="The Broad Institute Genomics Platform"/>
            <consortium name="The Broad Institute Genome Sequencing Center for Infectious Disease"/>
            <person name="Earl A."/>
            <person name="Russ C."/>
            <person name="Gilmore M."/>
            <person name="Surin D."/>
            <person name="Walker B."/>
            <person name="Young S."/>
            <person name="Zeng Q."/>
            <person name="Gargeya S."/>
            <person name="Fitzgerald M."/>
            <person name="Haas B."/>
            <person name="Abouelleil A."/>
            <person name="Allen A.W."/>
            <person name="Alvarado L."/>
            <person name="Arachchi H.M."/>
            <person name="Berlin A.M."/>
            <person name="Chapman S.B."/>
            <person name="Gainer-Dewar J."/>
            <person name="Goldberg J."/>
            <person name="Griggs A."/>
            <person name="Gujja S."/>
            <person name="Hansen M."/>
            <person name="Howarth C."/>
            <person name="Imamovic A."/>
            <person name="Ireland A."/>
            <person name="Larimer J."/>
            <person name="McCowan C."/>
            <person name="Murphy C."/>
            <person name="Pearson M."/>
            <person name="Poon T.W."/>
            <person name="Priest M."/>
            <person name="Roberts A."/>
            <person name="Saif S."/>
            <person name="Shea T."/>
            <person name="Sisk P."/>
            <person name="Sykes S."/>
            <person name="Wortman J."/>
            <person name="Nusbaum C."/>
            <person name="Birren B."/>
        </authorList>
    </citation>
    <scope>NUCLEOTIDE SEQUENCE [LARGE SCALE GENOMIC DNA]</scope>
    <source>
        <strain evidence="1 2">ATCC 43076</strain>
    </source>
</reference>
<sequence length="58" mass="6144">MTGSGAIGLVTLLALKSLGLNEIYVVDIMDNRLAKAKELDVTAVINGKQVIVIGFGNW</sequence>
<evidence type="ECO:0008006" key="3">
    <source>
        <dbReference type="Google" id="ProtNLM"/>
    </source>
</evidence>
<gene>
    <name evidence="1" type="ORF">OMQ_02212</name>
</gene>
<comment type="caution">
    <text evidence="1">The sequence shown here is derived from an EMBL/GenBank/DDBJ whole genome shotgun (WGS) entry which is preliminary data.</text>
</comment>
<dbReference type="Gene3D" id="3.40.50.720">
    <property type="entry name" value="NAD(P)-binding Rossmann-like Domain"/>
    <property type="match status" value="1"/>
</dbReference>
<keyword evidence="2" id="KW-1185">Reference proteome</keyword>
<proteinExistence type="predicted"/>
<dbReference type="RefSeq" id="WP_016175973.1">
    <property type="nucleotide sequence ID" value="NZ_KE136390.1"/>
</dbReference>